<keyword evidence="1" id="KW-0472">Membrane</keyword>
<proteinExistence type="predicted"/>
<reference evidence="2" key="1">
    <citation type="submission" date="2021-05" db="EMBL/GenBank/DDBJ databases">
        <authorList>
            <person name="Alioto T."/>
            <person name="Alioto T."/>
            <person name="Gomez Garrido J."/>
        </authorList>
    </citation>
    <scope>NUCLEOTIDE SEQUENCE</scope>
</reference>
<feature type="transmembrane region" description="Helical" evidence="1">
    <location>
        <begin position="40"/>
        <end position="66"/>
    </location>
</feature>
<dbReference type="EMBL" id="HBUF01346692">
    <property type="protein sequence ID" value="CAG6710106.1"/>
    <property type="molecule type" value="Transcribed_RNA"/>
</dbReference>
<evidence type="ECO:0000256" key="1">
    <source>
        <dbReference type="SAM" id="Phobius"/>
    </source>
</evidence>
<dbReference type="AlphaFoldDB" id="A0A8D8UMW2"/>
<accession>A0A8D8UMW2</accession>
<keyword evidence="1" id="KW-1133">Transmembrane helix</keyword>
<sequence>MLPFCTMYVILFHSLGLKFSLILFPLYCCITTKKIQFPSLCITTLLLSLVICLVYYALLCILSLYLHSKWVLMLNILHQCPGLLLEITSDKTTNRNLTPKTS</sequence>
<name>A0A8D8UMW2_9HEMI</name>
<keyword evidence="1" id="KW-0812">Transmembrane</keyword>
<organism evidence="2">
    <name type="scientific">Cacopsylla melanoneura</name>
    <dbReference type="NCBI Taxonomy" id="428564"/>
    <lineage>
        <taxon>Eukaryota</taxon>
        <taxon>Metazoa</taxon>
        <taxon>Ecdysozoa</taxon>
        <taxon>Arthropoda</taxon>
        <taxon>Hexapoda</taxon>
        <taxon>Insecta</taxon>
        <taxon>Pterygota</taxon>
        <taxon>Neoptera</taxon>
        <taxon>Paraneoptera</taxon>
        <taxon>Hemiptera</taxon>
        <taxon>Sternorrhyncha</taxon>
        <taxon>Psylloidea</taxon>
        <taxon>Psyllidae</taxon>
        <taxon>Psyllinae</taxon>
        <taxon>Cacopsylla</taxon>
    </lineage>
</organism>
<feature type="transmembrane region" description="Helical" evidence="1">
    <location>
        <begin position="6"/>
        <end position="28"/>
    </location>
</feature>
<evidence type="ECO:0000313" key="2">
    <source>
        <dbReference type="EMBL" id="CAG6710106.1"/>
    </source>
</evidence>
<protein>
    <submittedName>
        <fullName evidence="2">Uncharacterized protein</fullName>
    </submittedName>
</protein>